<dbReference type="InterPro" id="IPR050189">
    <property type="entry name" value="MFS_Efflux_Transporters"/>
</dbReference>
<evidence type="ECO:0000256" key="4">
    <source>
        <dbReference type="ARBA" id="ARBA00022989"/>
    </source>
</evidence>
<dbReference type="InterPro" id="IPR011701">
    <property type="entry name" value="MFS"/>
</dbReference>
<dbReference type="PANTHER" id="PTHR43124">
    <property type="entry name" value="PURINE EFFLUX PUMP PBUE"/>
    <property type="match status" value="1"/>
</dbReference>
<gene>
    <name evidence="8" type="ORF">J2782_003066</name>
</gene>
<evidence type="ECO:0000256" key="2">
    <source>
        <dbReference type="ARBA" id="ARBA00022475"/>
    </source>
</evidence>
<feature type="transmembrane region" description="Helical" evidence="6">
    <location>
        <begin position="20"/>
        <end position="44"/>
    </location>
</feature>
<feature type="transmembrane region" description="Helical" evidence="6">
    <location>
        <begin position="84"/>
        <end position="101"/>
    </location>
</feature>
<dbReference type="Proteomes" id="UP001184614">
    <property type="component" value="Unassembled WGS sequence"/>
</dbReference>
<comment type="caution">
    <text evidence="8">The sequence shown here is derived from an EMBL/GenBank/DDBJ whole genome shotgun (WGS) entry which is preliminary data.</text>
</comment>
<feature type="transmembrane region" description="Helical" evidence="6">
    <location>
        <begin position="56"/>
        <end position="77"/>
    </location>
</feature>
<keyword evidence="4 6" id="KW-1133">Transmembrane helix</keyword>
<evidence type="ECO:0000256" key="3">
    <source>
        <dbReference type="ARBA" id="ARBA00022692"/>
    </source>
</evidence>
<feature type="transmembrane region" description="Helical" evidence="6">
    <location>
        <begin position="107"/>
        <end position="129"/>
    </location>
</feature>
<dbReference type="InterPro" id="IPR020846">
    <property type="entry name" value="MFS_dom"/>
</dbReference>
<feature type="transmembrane region" description="Helical" evidence="6">
    <location>
        <begin position="170"/>
        <end position="192"/>
    </location>
</feature>
<evidence type="ECO:0000256" key="5">
    <source>
        <dbReference type="ARBA" id="ARBA00023136"/>
    </source>
</evidence>
<accession>A0ABU1MBB0</accession>
<sequence length="393" mass="41342">MAQITKLRQSAQHTDWSAVYVVGLTTFAVVTTEMLPIGMMMPIAKELNISLGSAGLIISVPALLAAFFAPMVILMAGEIDRRRILVALLMLLTVANLASALSPSYEWLLVARVIVGFCMGGIWAVAGGLAPKLVPTQSIGVATAIIFGGVAAASVVGVPLGVMISDIAEWRGAFAVMAGFSLIVFGLGFRLLPALRVNQSVRASQMIAELKRPRVQAGLFLTLLLVAGHFIAYTFVGSILKVISGVKTEWIGMLLFIYGAAGIIGNFLAGRFALARLGMTLGTIILSLLIAILGFAFIGEGTISAAEILILWGVAYGGVSVTLQIWMMKAASTSIEITTALFVSVFNSAIALGTLIGGQVTDRFDLHTTLIVAAIFAALALSFLLLTLRGKLK</sequence>
<evidence type="ECO:0000313" key="9">
    <source>
        <dbReference type="Proteomes" id="UP001184614"/>
    </source>
</evidence>
<dbReference type="PROSITE" id="PS50850">
    <property type="entry name" value="MFS"/>
    <property type="match status" value="1"/>
</dbReference>
<feature type="transmembrane region" description="Helical" evidence="6">
    <location>
        <begin position="281"/>
        <end position="299"/>
    </location>
</feature>
<dbReference type="EMBL" id="JAVDQT010000005">
    <property type="protein sequence ID" value="MDR6433320.1"/>
    <property type="molecule type" value="Genomic_DNA"/>
</dbReference>
<dbReference type="CDD" id="cd17324">
    <property type="entry name" value="MFS_NepI_like"/>
    <property type="match status" value="1"/>
</dbReference>
<name>A0ABU1MBB0_9HYPH</name>
<feature type="transmembrane region" description="Helical" evidence="6">
    <location>
        <begin position="250"/>
        <end position="269"/>
    </location>
</feature>
<evidence type="ECO:0000256" key="1">
    <source>
        <dbReference type="ARBA" id="ARBA00004651"/>
    </source>
</evidence>
<dbReference type="InterPro" id="IPR036259">
    <property type="entry name" value="MFS_trans_sf"/>
</dbReference>
<dbReference type="RefSeq" id="WP_310014027.1">
    <property type="nucleotide sequence ID" value="NZ_JAVDQT010000005.1"/>
</dbReference>
<dbReference type="SUPFAM" id="SSF103473">
    <property type="entry name" value="MFS general substrate transporter"/>
    <property type="match status" value="1"/>
</dbReference>
<comment type="subcellular location">
    <subcellularLocation>
        <location evidence="1">Cell membrane</location>
        <topology evidence="1">Multi-pass membrane protein</topology>
    </subcellularLocation>
</comment>
<keyword evidence="2" id="KW-1003">Cell membrane</keyword>
<proteinExistence type="predicted"/>
<feature type="domain" description="Major facilitator superfamily (MFS) profile" evidence="7">
    <location>
        <begin position="18"/>
        <end position="392"/>
    </location>
</feature>
<protein>
    <submittedName>
        <fullName evidence="8">MFS family arabinose efflux permease</fullName>
    </submittedName>
</protein>
<feature type="transmembrane region" description="Helical" evidence="6">
    <location>
        <begin position="305"/>
        <end position="327"/>
    </location>
</feature>
<organism evidence="8 9">
    <name type="scientific">Brucella pseudogrignonensis</name>
    <dbReference type="NCBI Taxonomy" id="419475"/>
    <lineage>
        <taxon>Bacteria</taxon>
        <taxon>Pseudomonadati</taxon>
        <taxon>Pseudomonadota</taxon>
        <taxon>Alphaproteobacteria</taxon>
        <taxon>Hyphomicrobiales</taxon>
        <taxon>Brucellaceae</taxon>
        <taxon>Brucella/Ochrobactrum group</taxon>
        <taxon>Brucella</taxon>
    </lineage>
</organism>
<keyword evidence="9" id="KW-1185">Reference proteome</keyword>
<feature type="transmembrane region" description="Helical" evidence="6">
    <location>
        <begin position="339"/>
        <end position="360"/>
    </location>
</feature>
<reference evidence="8 9" key="1">
    <citation type="submission" date="2023-07" db="EMBL/GenBank/DDBJ databases">
        <title>Sorghum-associated microbial communities from plants grown in Nebraska, USA.</title>
        <authorList>
            <person name="Schachtman D."/>
        </authorList>
    </citation>
    <scope>NUCLEOTIDE SEQUENCE [LARGE SCALE GENOMIC DNA]</scope>
    <source>
        <strain evidence="8 9">DS1730</strain>
    </source>
</reference>
<dbReference type="Pfam" id="PF07690">
    <property type="entry name" value="MFS_1"/>
    <property type="match status" value="1"/>
</dbReference>
<keyword evidence="5 6" id="KW-0472">Membrane</keyword>
<feature type="transmembrane region" description="Helical" evidence="6">
    <location>
        <begin position="141"/>
        <end position="164"/>
    </location>
</feature>
<evidence type="ECO:0000256" key="6">
    <source>
        <dbReference type="SAM" id="Phobius"/>
    </source>
</evidence>
<feature type="transmembrane region" description="Helical" evidence="6">
    <location>
        <begin position="219"/>
        <end position="244"/>
    </location>
</feature>
<dbReference type="Gene3D" id="1.20.1250.20">
    <property type="entry name" value="MFS general substrate transporter like domains"/>
    <property type="match status" value="1"/>
</dbReference>
<feature type="transmembrane region" description="Helical" evidence="6">
    <location>
        <begin position="366"/>
        <end position="388"/>
    </location>
</feature>
<evidence type="ECO:0000259" key="7">
    <source>
        <dbReference type="PROSITE" id="PS50850"/>
    </source>
</evidence>
<evidence type="ECO:0000313" key="8">
    <source>
        <dbReference type="EMBL" id="MDR6433320.1"/>
    </source>
</evidence>
<keyword evidence="3 6" id="KW-0812">Transmembrane</keyword>
<dbReference type="PANTHER" id="PTHR43124:SF3">
    <property type="entry name" value="CHLORAMPHENICOL EFFLUX PUMP RV0191"/>
    <property type="match status" value="1"/>
</dbReference>